<dbReference type="AlphaFoldDB" id="Q0CK24"/>
<evidence type="ECO:0000313" key="4">
    <source>
        <dbReference type="EMBL" id="EAU33721.1"/>
    </source>
</evidence>
<gene>
    <name evidence="4" type="ORF">ATEG_05960</name>
</gene>
<reference evidence="5" key="1">
    <citation type="submission" date="2005-09" db="EMBL/GenBank/DDBJ databases">
        <title>Annotation of the Aspergillus terreus NIH2624 genome.</title>
        <authorList>
            <person name="Birren B.W."/>
            <person name="Lander E.S."/>
            <person name="Galagan J.E."/>
            <person name="Nusbaum C."/>
            <person name="Devon K."/>
            <person name="Henn M."/>
            <person name="Ma L.-J."/>
            <person name="Jaffe D.B."/>
            <person name="Butler J."/>
            <person name="Alvarez P."/>
            <person name="Gnerre S."/>
            <person name="Grabherr M."/>
            <person name="Kleber M."/>
            <person name="Mauceli E.W."/>
            <person name="Brockman W."/>
            <person name="Rounsley S."/>
            <person name="Young S.K."/>
            <person name="LaButti K."/>
            <person name="Pushparaj V."/>
            <person name="DeCaprio D."/>
            <person name="Crawford M."/>
            <person name="Koehrsen M."/>
            <person name="Engels R."/>
            <person name="Montgomery P."/>
            <person name="Pearson M."/>
            <person name="Howarth C."/>
            <person name="Larson L."/>
            <person name="Luoma S."/>
            <person name="White J."/>
            <person name="Alvarado L."/>
            <person name="Kodira C.D."/>
            <person name="Zeng Q."/>
            <person name="Oleary S."/>
            <person name="Yandava C."/>
            <person name="Denning D.W."/>
            <person name="Nierman W.C."/>
            <person name="Milne T."/>
            <person name="Madden K."/>
        </authorList>
    </citation>
    <scope>NUCLEOTIDE SEQUENCE [LARGE SCALE GENOMIC DNA]</scope>
    <source>
        <strain evidence="5">NIH 2624 / FGSC A1156</strain>
    </source>
</reference>
<accession>Q0CK24</accession>
<dbReference type="OrthoDB" id="6428749at2759"/>
<dbReference type="PANTHER" id="PTHR46072">
    <property type="entry name" value="AMIDASE-RELATED-RELATED"/>
    <property type="match status" value="1"/>
</dbReference>
<organism evidence="4 5">
    <name type="scientific">Aspergillus terreus (strain NIH 2624 / FGSC A1156)</name>
    <dbReference type="NCBI Taxonomy" id="341663"/>
    <lineage>
        <taxon>Eukaryota</taxon>
        <taxon>Fungi</taxon>
        <taxon>Dikarya</taxon>
        <taxon>Ascomycota</taxon>
        <taxon>Pezizomycotina</taxon>
        <taxon>Eurotiomycetes</taxon>
        <taxon>Eurotiomycetidae</taxon>
        <taxon>Eurotiales</taxon>
        <taxon>Aspergillaceae</taxon>
        <taxon>Aspergillus</taxon>
        <taxon>Aspergillus subgen. Circumdati</taxon>
    </lineage>
</organism>
<dbReference type="GeneID" id="4321638"/>
<evidence type="ECO:0000256" key="2">
    <source>
        <dbReference type="ARBA" id="ARBA00022801"/>
    </source>
</evidence>
<comment type="similarity">
    <text evidence="1">Belongs to the amidase family.</text>
</comment>
<sequence>MTRSGTWEDIAKVVFGVPSIRIDVRWNGRLSSQAYQQRRDISIPEKWRLPADVLSNLPTDVTGIPREFLSDREIELTECTASQLAKRIAKRETTSVEVTVAFCHRAAIAQQLVNCLTEIFFEDAVHQATELDRVLEETGKPIGPLHGVPFSIKDHYNIKGLRTTAGYISYSKFPPKEKDALVVEILRKAGAVFYVKTNNPQCMMVLETVSNIYGRTLNPKNTKLGAGGSSGGEGALLALRGSPVGLGSDIAAFNGLYGFKPSGKRVPTSGWECTMIGNDPIPAVAGPLGHSVEDLDLFFKVISDAEPWFHEPLLELPWKTDAQLGFDPSCLKIGVMVWDEVVMPHPYITRVINEVADKLKAAGHDVVEFKPYDHGRAWSDILLPLYFTDGGLDIKNTLAASGEPMFSSAKRLLDDPINKMRDIHDIWRVSTIQSQSSGHKAYVFSSTLPVMSIGLNTWLIGMPRPA</sequence>
<dbReference type="eggNOG" id="KOG1212">
    <property type="taxonomic scope" value="Eukaryota"/>
</dbReference>
<dbReference type="Proteomes" id="UP000007963">
    <property type="component" value="Unassembled WGS sequence"/>
</dbReference>
<evidence type="ECO:0000313" key="5">
    <source>
        <dbReference type="Proteomes" id="UP000007963"/>
    </source>
</evidence>
<dbReference type="Pfam" id="PF01425">
    <property type="entry name" value="Amidase"/>
    <property type="match status" value="1"/>
</dbReference>
<dbReference type="InterPro" id="IPR036928">
    <property type="entry name" value="AS_sf"/>
</dbReference>
<proteinExistence type="inferred from homology"/>
<dbReference type="Gene3D" id="3.90.1300.10">
    <property type="entry name" value="Amidase signature (AS) domain"/>
    <property type="match status" value="1"/>
</dbReference>
<keyword evidence="2" id="KW-0378">Hydrolase</keyword>
<protein>
    <recommendedName>
        <fullName evidence="3">Amidase domain-containing protein</fullName>
    </recommendedName>
</protein>
<name>Q0CK24_ASPTN</name>
<evidence type="ECO:0000259" key="3">
    <source>
        <dbReference type="Pfam" id="PF01425"/>
    </source>
</evidence>
<dbReference type="OMA" id="TMGYVSR"/>
<dbReference type="EMBL" id="CH476601">
    <property type="protein sequence ID" value="EAU33721.1"/>
    <property type="molecule type" value="Genomic_DNA"/>
</dbReference>
<evidence type="ECO:0000256" key="1">
    <source>
        <dbReference type="ARBA" id="ARBA00009199"/>
    </source>
</evidence>
<dbReference type="PANTHER" id="PTHR46072:SF4">
    <property type="entry name" value="AMIDASE C550.07-RELATED"/>
    <property type="match status" value="1"/>
</dbReference>
<dbReference type="GO" id="GO:0016787">
    <property type="term" value="F:hydrolase activity"/>
    <property type="evidence" value="ECO:0007669"/>
    <property type="project" value="UniProtKB-KW"/>
</dbReference>
<dbReference type="VEuPathDB" id="FungiDB:ATEG_05960"/>
<dbReference type="HOGENOM" id="CLU_009600_9_2_1"/>
<feature type="domain" description="Amidase" evidence="3">
    <location>
        <begin position="97"/>
        <end position="416"/>
    </location>
</feature>
<dbReference type="STRING" id="341663.Q0CK24"/>
<dbReference type="InterPro" id="IPR023631">
    <property type="entry name" value="Amidase_dom"/>
</dbReference>
<dbReference type="RefSeq" id="XP_001215138.1">
    <property type="nucleotide sequence ID" value="XM_001215138.1"/>
</dbReference>
<dbReference type="SUPFAM" id="SSF75304">
    <property type="entry name" value="Amidase signature (AS) enzymes"/>
    <property type="match status" value="1"/>
</dbReference>